<evidence type="ECO:0000256" key="2">
    <source>
        <dbReference type="ARBA" id="ARBA00023002"/>
    </source>
</evidence>
<comment type="similarity">
    <text evidence="1 4">Belongs to the aldehyde dehydrogenase family.</text>
</comment>
<dbReference type="Gene3D" id="3.40.605.10">
    <property type="entry name" value="Aldehyde Dehydrogenase, Chain A, domain 1"/>
    <property type="match status" value="1"/>
</dbReference>
<comment type="caution">
    <text evidence="6">The sequence shown here is derived from an EMBL/GenBank/DDBJ whole genome shotgun (WGS) entry which is preliminary data.</text>
</comment>
<organism evidence="6 7">
    <name type="scientific">Actinomadura syzygii</name>
    <dbReference type="NCBI Taxonomy" id="1427538"/>
    <lineage>
        <taxon>Bacteria</taxon>
        <taxon>Bacillati</taxon>
        <taxon>Actinomycetota</taxon>
        <taxon>Actinomycetes</taxon>
        <taxon>Streptosporangiales</taxon>
        <taxon>Thermomonosporaceae</taxon>
        <taxon>Actinomadura</taxon>
    </lineage>
</organism>
<evidence type="ECO:0000256" key="1">
    <source>
        <dbReference type="ARBA" id="ARBA00009986"/>
    </source>
</evidence>
<dbReference type="FunFam" id="3.40.605.10:FF:000005">
    <property type="entry name" value="Succinate-semialdehyde dehydrogenase I"/>
    <property type="match status" value="1"/>
</dbReference>
<dbReference type="InterPro" id="IPR016161">
    <property type="entry name" value="Ald_DH/histidinol_DH"/>
</dbReference>
<dbReference type="Gene3D" id="3.40.309.10">
    <property type="entry name" value="Aldehyde Dehydrogenase, Chain A, domain 2"/>
    <property type="match status" value="1"/>
</dbReference>
<dbReference type="GO" id="GO:0004777">
    <property type="term" value="F:succinate-semialdehyde dehydrogenase (NAD+) activity"/>
    <property type="evidence" value="ECO:0007669"/>
    <property type="project" value="TreeGrafter"/>
</dbReference>
<dbReference type="SUPFAM" id="SSF53720">
    <property type="entry name" value="ALDH-like"/>
    <property type="match status" value="1"/>
</dbReference>
<protein>
    <submittedName>
        <fullName evidence="6">NAD-dependent succinate-semialdehyde dehydrogenase</fullName>
    </submittedName>
</protein>
<dbReference type="AlphaFoldDB" id="A0A5D0U9M2"/>
<dbReference type="Proteomes" id="UP000322634">
    <property type="component" value="Unassembled WGS sequence"/>
</dbReference>
<dbReference type="FunFam" id="3.40.309.10:FF:000004">
    <property type="entry name" value="Succinate-semialdehyde dehydrogenase I"/>
    <property type="match status" value="1"/>
</dbReference>
<dbReference type="PANTHER" id="PTHR43353:SF5">
    <property type="entry name" value="SUCCINATE-SEMIALDEHYDE DEHYDROGENASE, MITOCHONDRIAL"/>
    <property type="match status" value="1"/>
</dbReference>
<dbReference type="InterPro" id="IPR016160">
    <property type="entry name" value="Ald_DH_CS_CYS"/>
</dbReference>
<keyword evidence="2 4" id="KW-0560">Oxidoreductase</keyword>
<dbReference type="RefSeq" id="WP_148350783.1">
    <property type="nucleotide sequence ID" value="NZ_JBHSBF010000036.1"/>
</dbReference>
<evidence type="ECO:0000313" key="6">
    <source>
        <dbReference type="EMBL" id="TYC14393.1"/>
    </source>
</evidence>
<proteinExistence type="inferred from homology"/>
<dbReference type="PROSITE" id="PS00687">
    <property type="entry name" value="ALDEHYDE_DEHYDR_GLU"/>
    <property type="match status" value="1"/>
</dbReference>
<feature type="domain" description="Aldehyde dehydrogenase" evidence="5">
    <location>
        <begin position="21"/>
        <end position="480"/>
    </location>
</feature>
<dbReference type="InterPro" id="IPR029510">
    <property type="entry name" value="Ald_DH_CS_GLU"/>
</dbReference>
<dbReference type="FunFam" id="3.40.605.10:FF:000026">
    <property type="entry name" value="Aldehyde dehydrogenase, putative"/>
    <property type="match status" value="1"/>
</dbReference>
<dbReference type="GO" id="GO:0009450">
    <property type="term" value="P:gamma-aminobutyric acid catabolic process"/>
    <property type="evidence" value="ECO:0007669"/>
    <property type="project" value="TreeGrafter"/>
</dbReference>
<dbReference type="InterPro" id="IPR016162">
    <property type="entry name" value="Ald_DH_N"/>
</dbReference>
<dbReference type="PANTHER" id="PTHR43353">
    <property type="entry name" value="SUCCINATE-SEMIALDEHYDE DEHYDROGENASE, MITOCHONDRIAL"/>
    <property type="match status" value="1"/>
</dbReference>
<dbReference type="PROSITE" id="PS00070">
    <property type="entry name" value="ALDEHYDE_DEHYDR_CYS"/>
    <property type="match status" value="1"/>
</dbReference>
<dbReference type="InterPro" id="IPR050740">
    <property type="entry name" value="Aldehyde_DH_Superfamily"/>
</dbReference>
<dbReference type="OrthoDB" id="6882680at2"/>
<feature type="active site" evidence="3">
    <location>
        <position position="258"/>
    </location>
</feature>
<dbReference type="CDD" id="cd07103">
    <property type="entry name" value="ALDH_F5_SSADH_GabD"/>
    <property type="match status" value="1"/>
</dbReference>
<dbReference type="Pfam" id="PF00171">
    <property type="entry name" value="Aldedh"/>
    <property type="match status" value="1"/>
</dbReference>
<evidence type="ECO:0000313" key="7">
    <source>
        <dbReference type="Proteomes" id="UP000322634"/>
    </source>
</evidence>
<name>A0A5D0U9M2_9ACTN</name>
<keyword evidence="7" id="KW-1185">Reference proteome</keyword>
<evidence type="ECO:0000259" key="5">
    <source>
        <dbReference type="Pfam" id="PF00171"/>
    </source>
</evidence>
<gene>
    <name evidence="6" type="ORF">FXF65_16150</name>
</gene>
<reference evidence="6 7" key="1">
    <citation type="submission" date="2019-08" db="EMBL/GenBank/DDBJ databases">
        <title>Actinomadura sp. nov. CYP1-5 isolated from mountain soil.</title>
        <authorList>
            <person name="Songsumanus A."/>
            <person name="Kuncharoen N."/>
            <person name="Kudo T."/>
            <person name="Yuki M."/>
            <person name="Igarashi Y."/>
            <person name="Tanasupawat S."/>
        </authorList>
    </citation>
    <scope>NUCLEOTIDE SEQUENCE [LARGE SCALE GENOMIC DNA]</scope>
    <source>
        <strain evidence="6 7">GKU157</strain>
    </source>
</reference>
<accession>A0A5D0U9M2</accession>
<dbReference type="InterPro" id="IPR016163">
    <property type="entry name" value="Ald_DH_C"/>
</dbReference>
<dbReference type="InterPro" id="IPR015590">
    <property type="entry name" value="Aldehyde_DH_dom"/>
</dbReference>
<evidence type="ECO:0000256" key="3">
    <source>
        <dbReference type="PROSITE-ProRule" id="PRU10007"/>
    </source>
</evidence>
<evidence type="ECO:0000256" key="4">
    <source>
        <dbReference type="RuleBase" id="RU003345"/>
    </source>
</evidence>
<sequence>MQQSTIDTVYPPTGTLVGGEWRKARSGATFPVHDPATGEVIATVADADPEDAADAMDAAAAAFPRWSATPPKQRAALLHNAFLALQERAEEFARLITLEMGKPLAESRAEVAYAADFLRWYAEEAVRITGTFRTAPDGTARHLTLRQPVGPCLLVTPWNFPLAMITRKVAPALAAGCTVILKPAEETPLSALQFAHILTDVGVPAGVVNVLNTSRPGPLVETILRDGRIRKLSFTGSTEVGRKLLEQAAPGVLRTSMELGGNAPFIVFDDADVDAAVEGAVAAKLRNGGQSCVAANRFVVADPVASRFVDGLAERLRGQVVGPGTDPRSTLGPMINEKQRNRAVGLVDDAVSHGAVPAVHYRTAGRGDAFLNPVLLDRVPSSARIAREEIFGPVATVYRFSTEQEGLALANATESGLVGYVYTRDLNRALRAVEAMECGMVGVNRGYVSDASAPFGGVKQSGLGREGSEVGIQEYLETKYASIDAGALA</sequence>
<dbReference type="EMBL" id="VSFF01000006">
    <property type="protein sequence ID" value="TYC14393.1"/>
    <property type="molecule type" value="Genomic_DNA"/>
</dbReference>